<dbReference type="EMBL" id="ML732156">
    <property type="protein sequence ID" value="KAB8078591.1"/>
    <property type="molecule type" value="Genomic_DNA"/>
</dbReference>
<feature type="transmembrane region" description="Helical" evidence="5">
    <location>
        <begin position="118"/>
        <end position="138"/>
    </location>
</feature>
<dbReference type="PROSITE" id="PS50850">
    <property type="entry name" value="MFS"/>
    <property type="match status" value="1"/>
</dbReference>
<sequence>MSDEEPKKEQAEEQIGREKYPEIALDKGIVGWESQEDPLNPRNYPASQKWFQLATVSIITFISPFASSVFAPGVTLANQEFGNASSIRSSLAVTAYLFGYFSGPLLLSPLSEICGRRVTLNTATSIFVLFQIGCALAPNLSALIVFRFFTGFGGSGCLTIGGGVIADLFEAEQRGLALSFFQFGPLFAPVIGPICGGFIAQRAGWRWSFWVLAIVGGTLTGLVMVTNRETNPIVLIHRKTMLLRKELNRPELRSCYQKEGGRRGPLSLLLRTSTRVIKLLATSPIVLIIALYIAAVYGCLYLLFTTVTTVFQDQYGWSVEISGLAYIGLGLGFFIGQVVFALFSDRVLIRLKQRNNNVLEPEMRLPLCLPFALFVPISFFWYSWSVQAKTHWIVPIIGLFPFAFGLIGVFGTLQAYIIDSYPRYAASGVGALTVTRSLFGALLPLAGPPMYKKLGYGWGNSLLGFVTLFMILLPVLFSRLGATLRTKFPVNLE</sequence>
<feature type="transmembrane region" description="Helical" evidence="5">
    <location>
        <begin position="144"/>
        <end position="169"/>
    </location>
</feature>
<feature type="transmembrane region" description="Helical" evidence="5">
    <location>
        <begin position="176"/>
        <end position="201"/>
    </location>
</feature>
<dbReference type="InterPro" id="IPR011701">
    <property type="entry name" value="MFS"/>
</dbReference>
<feature type="transmembrane region" description="Helical" evidence="5">
    <location>
        <begin position="424"/>
        <end position="446"/>
    </location>
</feature>
<feature type="transmembrane region" description="Helical" evidence="5">
    <location>
        <begin position="324"/>
        <end position="344"/>
    </location>
</feature>
<feature type="transmembrane region" description="Helical" evidence="5">
    <location>
        <begin position="91"/>
        <end position="111"/>
    </location>
</feature>
<feature type="transmembrane region" description="Helical" evidence="5">
    <location>
        <begin position="396"/>
        <end position="417"/>
    </location>
</feature>
<dbReference type="Pfam" id="PF07690">
    <property type="entry name" value="MFS_1"/>
    <property type="match status" value="1"/>
</dbReference>
<dbReference type="InterPro" id="IPR036259">
    <property type="entry name" value="MFS_trans_sf"/>
</dbReference>
<dbReference type="FunFam" id="1.20.1250.20:FF:000011">
    <property type="entry name" value="MFS multidrug transporter, putative"/>
    <property type="match status" value="1"/>
</dbReference>
<dbReference type="GO" id="GO:0016020">
    <property type="term" value="C:membrane"/>
    <property type="evidence" value="ECO:0007669"/>
    <property type="project" value="UniProtKB-SubCell"/>
</dbReference>
<feature type="transmembrane region" description="Helical" evidence="5">
    <location>
        <begin position="365"/>
        <end position="384"/>
    </location>
</feature>
<feature type="domain" description="Major facilitator superfamily (MFS) profile" evidence="6">
    <location>
        <begin position="52"/>
        <end position="486"/>
    </location>
</feature>
<keyword evidence="8" id="KW-1185">Reference proteome</keyword>
<dbReference type="CDD" id="cd17323">
    <property type="entry name" value="MFS_Tpo1_MDR_like"/>
    <property type="match status" value="1"/>
</dbReference>
<keyword evidence="3 5" id="KW-1133">Transmembrane helix</keyword>
<reference evidence="7 8" key="1">
    <citation type="submission" date="2019-04" db="EMBL/GenBank/DDBJ databases">
        <title>Friends and foes A comparative genomics study of 23 Aspergillus species from section Flavi.</title>
        <authorList>
            <consortium name="DOE Joint Genome Institute"/>
            <person name="Kjaerbolling I."/>
            <person name="Vesth T."/>
            <person name="Frisvad J.C."/>
            <person name="Nybo J.L."/>
            <person name="Theobald S."/>
            <person name="Kildgaard S."/>
            <person name="Isbrandt T."/>
            <person name="Kuo A."/>
            <person name="Sato A."/>
            <person name="Lyhne E.K."/>
            <person name="Kogle M.E."/>
            <person name="Wiebenga A."/>
            <person name="Kun R.S."/>
            <person name="Lubbers R.J."/>
            <person name="Makela M.R."/>
            <person name="Barry K."/>
            <person name="Chovatia M."/>
            <person name="Clum A."/>
            <person name="Daum C."/>
            <person name="Haridas S."/>
            <person name="He G."/>
            <person name="LaButti K."/>
            <person name="Lipzen A."/>
            <person name="Mondo S."/>
            <person name="Riley R."/>
            <person name="Salamov A."/>
            <person name="Simmons B.A."/>
            <person name="Magnuson J.K."/>
            <person name="Henrissat B."/>
            <person name="Mortensen U.H."/>
            <person name="Larsen T.O."/>
            <person name="Devries R.P."/>
            <person name="Grigoriev I.V."/>
            <person name="Machida M."/>
            <person name="Baker S.E."/>
            <person name="Andersen M.R."/>
        </authorList>
    </citation>
    <scope>NUCLEOTIDE SEQUENCE [LARGE SCALE GENOMIC DNA]</scope>
    <source>
        <strain evidence="7 8">CBS 151.66</strain>
    </source>
</reference>
<dbReference type="Gene3D" id="1.20.1250.20">
    <property type="entry name" value="MFS general substrate transporter like domains"/>
    <property type="match status" value="1"/>
</dbReference>
<feature type="transmembrane region" description="Helical" evidence="5">
    <location>
        <begin position="279"/>
        <end position="304"/>
    </location>
</feature>
<dbReference type="Proteomes" id="UP000326565">
    <property type="component" value="Unassembled WGS sequence"/>
</dbReference>
<dbReference type="PANTHER" id="PTHR23502">
    <property type="entry name" value="MAJOR FACILITATOR SUPERFAMILY"/>
    <property type="match status" value="1"/>
</dbReference>
<feature type="transmembrane region" description="Helical" evidence="5">
    <location>
        <begin position="458"/>
        <end position="477"/>
    </location>
</feature>
<name>A0A5N5XD28_9EURO</name>
<dbReference type="SUPFAM" id="SSF103473">
    <property type="entry name" value="MFS general substrate transporter"/>
    <property type="match status" value="1"/>
</dbReference>
<accession>A0A5N5XD28</accession>
<evidence type="ECO:0000256" key="3">
    <source>
        <dbReference type="ARBA" id="ARBA00022989"/>
    </source>
</evidence>
<evidence type="ECO:0000256" key="1">
    <source>
        <dbReference type="ARBA" id="ARBA00004141"/>
    </source>
</evidence>
<keyword evidence="4 5" id="KW-0472">Membrane</keyword>
<protein>
    <submittedName>
        <fullName evidence="7">Major facilitator superfamily domain-containing protein</fullName>
    </submittedName>
</protein>
<evidence type="ECO:0000313" key="8">
    <source>
        <dbReference type="Proteomes" id="UP000326565"/>
    </source>
</evidence>
<evidence type="ECO:0000313" key="7">
    <source>
        <dbReference type="EMBL" id="KAB8078591.1"/>
    </source>
</evidence>
<evidence type="ECO:0000259" key="6">
    <source>
        <dbReference type="PROSITE" id="PS50850"/>
    </source>
</evidence>
<dbReference type="InterPro" id="IPR020846">
    <property type="entry name" value="MFS_dom"/>
</dbReference>
<dbReference type="GO" id="GO:0022857">
    <property type="term" value="F:transmembrane transporter activity"/>
    <property type="evidence" value="ECO:0007669"/>
    <property type="project" value="InterPro"/>
</dbReference>
<dbReference type="AlphaFoldDB" id="A0A5N5XD28"/>
<gene>
    <name evidence="7" type="ORF">BDV29DRAFT_201831</name>
</gene>
<feature type="transmembrane region" description="Helical" evidence="5">
    <location>
        <begin position="50"/>
        <end position="71"/>
    </location>
</feature>
<keyword evidence="2 5" id="KW-0812">Transmembrane</keyword>
<comment type="subcellular location">
    <subcellularLocation>
        <location evidence="1">Membrane</location>
        <topology evidence="1">Multi-pass membrane protein</topology>
    </subcellularLocation>
</comment>
<feature type="transmembrane region" description="Helical" evidence="5">
    <location>
        <begin position="207"/>
        <end position="225"/>
    </location>
</feature>
<evidence type="ECO:0000256" key="4">
    <source>
        <dbReference type="ARBA" id="ARBA00023136"/>
    </source>
</evidence>
<proteinExistence type="predicted"/>
<evidence type="ECO:0000256" key="5">
    <source>
        <dbReference type="SAM" id="Phobius"/>
    </source>
</evidence>
<dbReference type="OrthoDB" id="5296287at2759"/>
<organism evidence="7 8">
    <name type="scientific">Aspergillus leporis</name>
    <dbReference type="NCBI Taxonomy" id="41062"/>
    <lineage>
        <taxon>Eukaryota</taxon>
        <taxon>Fungi</taxon>
        <taxon>Dikarya</taxon>
        <taxon>Ascomycota</taxon>
        <taxon>Pezizomycotina</taxon>
        <taxon>Eurotiomycetes</taxon>
        <taxon>Eurotiomycetidae</taxon>
        <taxon>Eurotiales</taxon>
        <taxon>Aspergillaceae</taxon>
        <taxon>Aspergillus</taxon>
        <taxon>Aspergillus subgen. Circumdati</taxon>
    </lineage>
</organism>
<dbReference type="PANTHER" id="PTHR23502:SF33">
    <property type="entry name" value="MAJOR FACILITATOR SUPERFAMILY (MFS) PROFILE DOMAIN-CONTAINING PROTEIN-RELATED"/>
    <property type="match status" value="1"/>
</dbReference>
<evidence type="ECO:0000256" key="2">
    <source>
        <dbReference type="ARBA" id="ARBA00022692"/>
    </source>
</evidence>